<evidence type="ECO:0000259" key="7">
    <source>
        <dbReference type="Pfam" id="PF00482"/>
    </source>
</evidence>
<evidence type="ECO:0000256" key="6">
    <source>
        <dbReference type="SAM" id="Phobius"/>
    </source>
</evidence>
<feature type="domain" description="Type II secretion system protein GspF" evidence="7">
    <location>
        <begin position="396"/>
        <end position="518"/>
    </location>
</feature>
<keyword evidence="2" id="KW-1003">Cell membrane</keyword>
<feature type="transmembrane region" description="Helical" evidence="6">
    <location>
        <begin position="336"/>
        <end position="354"/>
    </location>
</feature>
<keyword evidence="5 6" id="KW-0472">Membrane</keyword>
<feature type="transmembrane region" description="Helical" evidence="6">
    <location>
        <begin position="535"/>
        <end position="555"/>
    </location>
</feature>
<dbReference type="InterPro" id="IPR018076">
    <property type="entry name" value="T2SS_GspF_dom"/>
</dbReference>
<dbReference type="Gene3D" id="3.40.50.410">
    <property type="entry name" value="von Willebrand factor, type A domain"/>
    <property type="match status" value="1"/>
</dbReference>
<sequence>MVSRGRAFRAVVLAVSLTFLTLLTLLAFWPSTASARAPERTVVIVLDNGPAMTKTGLEAARRGVAGLVKALPADVSVGLALPGASLAPATDRGPLLAAVEKTALSGQGRVLDAMAGALEALPASGERRLAVVTAGKDTASRAGLSALARDVALKGVPVELFGVGEPAAKSPLLRRLAAAPGSRARTAGNAGELVSLMEETGRSMFGAPAAVAEPATAASVTSEAAAVPDTRPVADSSGIAAGPALGLLLGFCFAAVLVAAYLVGDAFFGPRSDITHRIEQYRPGSSRSGGGRARGAGELLGGLLELSRKLVQATGRSDKIAGQLAKAGWSFAPHEWGLVRGVACLLTVIGLWLFTGNLLIALILGLGLPLAVARMVLSNARDRRVQAFADQLPDALAMIAGSLRSGFTVSQSLERLGAQEVQPLGVEMARALAQTKIGVSVEDALDQVADRMDCSDLRWVVMTIRIQREVGGNLADVIETTMETMRERTRLRRHIRALSAEGRMSAQVLIALPILLTVGLALFRPEYLKPMFESPLGVLMLVSGALLVAVGWFWISRMIRIEA</sequence>
<evidence type="ECO:0000313" key="9">
    <source>
        <dbReference type="Proteomes" id="UP001501842"/>
    </source>
</evidence>
<evidence type="ECO:0000256" key="1">
    <source>
        <dbReference type="ARBA" id="ARBA00004651"/>
    </source>
</evidence>
<protein>
    <recommendedName>
        <fullName evidence="7">Type II secretion system protein GspF domain-containing protein</fullName>
    </recommendedName>
</protein>
<dbReference type="InterPro" id="IPR042094">
    <property type="entry name" value="T2SS_GspF_sf"/>
</dbReference>
<evidence type="ECO:0000256" key="4">
    <source>
        <dbReference type="ARBA" id="ARBA00022989"/>
    </source>
</evidence>
<evidence type="ECO:0000256" key="3">
    <source>
        <dbReference type="ARBA" id="ARBA00022692"/>
    </source>
</evidence>
<proteinExistence type="predicted"/>
<dbReference type="Pfam" id="PF00482">
    <property type="entry name" value="T2SSF"/>
    <property type="match status" value="1"/>
</dbReference>
<organism evidence="8 9">
    <name type="scientific">Actinocorallia aurantiaca</name>
    <dbReference type="NCBI Taxonomy" id="46204"/>
    <lineage>
        <taxon>Bacteria</taxon>
        <taxon>Bacillati</taxon>
        <taxon>Actinomycetota</taxon>
        <taxon>Actinomycetes</taxon>
        <taxon>Streptosporangiales</taxon>
        <taxon>Thermomonosporaceae</taxon>
        <taxon>Actinocorallia</taxon>
    </lineage>
</organism>
<accession>A0ABP6GNY0</accession>
<dbReference type="CDD" id="cd00198">
    <property type="entry name" value="vWFA"/>
    <property type="match status" value="1"/>
</dbReference>
<dbReference type="InterPro" id="IPR036465">
    <property type="entry name" value="vWFA_dom_sf"/>
</dbReference>
<dbReference type="Gene3D" id="1.20.81.30">
    <property type="entry name" value="Type II secretion system (T2SS), domain F"/>
    <property type="match status" value="1"/>
</dbReference>
<dbReference type="PANTHER" id="PTHR35007:SF1">
    <property type="entry name" value="PILUS ASSEMBLY PROTEIN"/>
    <property type="match status" value="1"/>
</dbReference>
<evidence type="ECO:0000256" key="5">
    <source>
        <dbReference type="ARBA" id="ARBA00023136"/>
    </source>
</evidence>
<dbReference type="SUPFAM" id="SSF53300">
    <property type="entry name" value="vWA-like"/>
    <property type="match status" value="1"/>
</dbReference>
<dbReference type="EMBL" id="BAAATZ010000012">
    <property type="protein sequence ID" value="GAA2727107.1"/>
    <property type="molecule type" value="Genomic_DNA"/>
</dbReference>
<comment type="subcellular location">
    <subcellularLocation>
        <location evidence="1">Cell membrane</location>
        <topology evidence="1">Multi-pass membrane protein</topology>
    </subcellularLocation>
</comment>
<dbReference type="Proteomes" id="UP001501842">
    <property type="component" value="Unassembled WGS sequence"/>
</dbReference>
<gene>
    <name evidence="8" type="ORF">GCM10010439_32130</name>
</gene>
<evidence type="ECO:0000256" key="2">
    <source>
        <dbReference type="ARBA" id="ARBA00022475"/>
    </source>
</evidence>
<feature type="transmembrane region" description="Helical" evidence="6">
    <location>
        <begin position="360"/>
        <end position="377"/>
    </location>
</feature>
<dbReference type="PANTHER" id="PTHR35007">
    <property type="entry name" value="INTEGRAL MEMBRANE PROTEIN-RELATED"/>
    <property type="match status" value="1"/>
</dbReference>
<reference evidence="9" key="1">
    <citation type="journal article" date="2019" name="Int. J. Syst. Evol. Microbiol.">
        <title>The Global Catalogue of Microorganisms (GCM) 10K type strain sequencing project: providing services to taxonomists for standard genome sequencing and annotation.</title>
        <authorList>
            <consortium name="The Broad Institute Genomics Platform"/>
            <consortium name="The Broad Institute Genome Sequencing Center for Infectious Disease"/>
            <person name="Wu L."/>
            <person name="Ma J."/>
        </authorList>
    </citation>
    <scope>NUCLEOTIDE SEQUENCE [LARGE SCALE GENOMIC DNA]</scope>
    <source>
        <strain evidence="9">JCM 8201</strain>
    </source>
</reference>
<evidence type="ECO:0000313" key="8">
    <source>
        <dbReference type="EMBL" id="GAA2727107.1"/>
    </source>
</evidence>
<feature type="transmembrane region" description="Helical" evidence="6">
    <location>
        <begin position="504"/>
        <end position="523"/>
    </location>
</feature>
<feature type="transmembrane region" description="Helical" evidence="6">
    <location>
        <begin position="244"/>
        <end position="268"/>
    </location>
</feature>
<keyword evidence="9" id="KW-1185">Reference proteome</keyword>
<name>A0ABP6GNY0_9ACTN</name>
<keyword evidence="4 6" id="KW-1133">Transmembrane helix</keyword>
<comment type="caution">
    <text evidence="8">The sequence shown here is derived from an EMBL/GenBank/DDBJ whole genome shotgun (WGS) entry which is preliminary data.</text>
</comment>
<keyword evidence="3 6" id="KW-0812">Transmembrane</keyword>